<dbReference type="Gene3D" id="1.25.10.10">
    <property type="entry name" value="Leucine-rich Repeat Variant"/>
    <property type="match status" value="1"/>
</dbReference>
<dbReference type="PROSITE" id="PS50303">
    <property type="entry name" value="PUM_HD"/>
    <property type="match status" value="1"/>
</dbReference>
<dbReference type="VEuPathDB" id="TriTrypDB:BCY84_16237"/>
<reference evidence="5 6" key="1">
    <citation type="journal article" date="2018" name="Microb. Genom.">
        <title>Expanding an expanded genome: long-read sequencing of Trypanosoma cruzi.</title>
        <authorList>
            <person name="Berna L."/>
            <person name="Rodriguez M."/>
            <person name="Chiribao M.L."/>
            <person name="Parodi-Talice A."/>
            <person name="Pita S."/>
            <person name="Rijo G."/>
            <person name="Alvarez-Valin F."/>
            <person name="Robello C."/>
        </authorList>
    </citation>
    <scope>NUCLEOTIDE SEQUENCE [LARGE SCALE GENOMIC DNA]</scope>
    <source>
        <strain evidence="5 6">Dm28c</strain>
    </source>
</reference>
<feature type="repeat" description="Pumilio" evidence="2">
    <location>
        <begin position="483"/>
        <end position="518"/>
    </location>
</feature>
<dbReference type="VEuPathDB" id="TriTrypDB:TcCL_ESM02592"/>
<dbReference type="CDD" id="cd07920">
    <property type="entry name" value="Pumilio"/>
    <property type="match status" value="1"/>
</dbReference>
<dbReference type="SMART" id="SM00025">
    <property type="entry name" value="Pumilio"/>
    <property type="match status" value="8"/>
</dbReference>
<dbReference type="InterPro" id="IPR033133">
    <property type="entry name" value="PUM-HD"/>
</dbReference>
<organism evidence="5 6">
    <name type="scientific">Trypanosoma cruzi</name>
    <dbReference type="NCBI Taxonomy" id="5693"/>
    <lineage>
        <taxon>Eukaryota</taxon>
        <taxon>Discoba</taxon>
        <taxon>Euglenozoa</taxon>
        <taxon>Kinetoplastea</taxon>
        <taxon>Metakinetoplastina</taxon>
        <taxon>Trypanosomatida</taxon>
        <taxon>Trypanosomatidae</taxon>
        <taxon>Trypanosoma</taxon>
        <taxon>Schizotrypanum</taxon>
    </lineage>
</organism>
<feature type="repeat" description="Pumilio" evidence="2">
    <location>
        <begin position="411"/>
        <end position="446"/>
    </location>
</feature>
<dbReference type="Proteomes" id="UP000246121">
    <property type="component" value="Unassembled WGS sequence"/>
</dbReference>
<dbReference type="VEuPathDB" id="TriTrypDB:TcCLB.510125.10"/>
<evidence type="ECO:0000256" key="3">
    <source>
        <dbReference type="SAM" id="MobiDB-lite"/>
    </source>
</evidence>
<feature type="domain" description="PUM-HD" evidence="4">
    <location>
        <begin position="387"/>
        <end position="789"/>
    </location>
</feature>
<feature type="region of interest" description="Disordered" evidence="3">
    <location>
        <begin position="688"/>
        <end position="722"/>
    </location>
</feature>
<dbReference type="VEuPathDB" id="TriTrypDB:TcCLB.468005.9"/>
<gene>
    <name evidence="5" type="ORF">C4B63_204g19</name>
</gene>
<comment type="caution">
    <text evidence="5">The sequence shown here is derived from an EMBL/GenBank/DDBJ whole genome shotgun (WGS) entry which is preliminary data.</text>
</comment>
<dbReference type="VEuPathDB" id="TriTrypDB:TcCL_NonESM05475"/>
<dbReference type="VEuPathDB" id="TriTrypDB:TcYC6_0079270"/>
<dbReference type="InterPro" id="IPR033712">
    <property type="entry name" value="Pumilio_RNA-bd"/>
</dbReference>
<dbReference type="Pfam" id="PF00806">
    <property type="entry name" value="PUF"/>
    <property type="match status" value="8"/>
</dbReference>
<protein>
    <submittedName>
        <fullName evidence="5">Putative pumilio/PUF RNA binding protein 6</fullName>
    </submittedName>
</protein>
<feature type="repeat" description="Pumilio" evidence="2">
    <location>
        <begin position="589"/>
        <end position="625"/>
    </location>
</feature>
<dbReference type="PANTHER" id="PTHR12537">
    <property type="entry name" value="RNA BINDING PROTEIN PUMILIO-RELATED"/>
    <property type="match status" value="1"/>
</dbReference>
<feature type="region of interest" description="Disordered" evidence="3">
    <location>
        <begin position="1"/>
        <end position="49"/>
    </location>
</feature>
<keyword evidence="1" id="KW-0677">Repeat</keyword>
<dbReference type="GO" id="GO:0005737">
    <property type="term" value="C:cytoplasm"/>
    <property type="evidence" value="ECO:0007669"/>
    <property type="project" value="TreeGrafter"/>
</dbReference>
<dbReference type="VEuPathDB" id="TriTrypDB:C4B63_204g19"/>
<dbReference type="VEuPathDB" id="TriTrypDB:Tc_MARK_8587"/>
<dbReference type="GO" id="GO:0010608">
    <property type="term" value="P:post-transcriptional regulation of gene expression"/>
    <property type="evidence" value="ECO:0007669"/>
    <property type="project" value="TreeGrafter"/>
</dbReference>
<dbReference type="VEuPathDB" id="TriTrypDB:TcG_01238"/>
<sequence>MFSLGVAERSWDEDDERVQKQQQQQQQQQQQSMPSMNTSGEYGMGTGSALAFAPHMRGNFAGTVERQRLQPFIGGLQPGSQQQPSSASWSRYTALDFELLLHEGKQPTEDMRRSVAYMRWYNSKRLHESQLPPPLTDARQSTTDIIEEPWEGTSTVRMAGRMNLPGGGVLETGKGAIRLELDAKNLQQSNEQHSFNPYAAGFQHDNMLSPGTQFFGAYAPTPLATMATPNTLRAYAHSRMGAQNSSASNNNERDVPQAVPPVATHPLYTEWNSTADFCGGTNALPTLNQQYYTQEPMNPFDYYTDSAVTGYYNAAVASMPDATHVQPAFVAMGSANNPGMMQGAGGRGRRGGTGSGGRGRGASSGKWNPAGVKPSGRGVPYSEPLQPRSARLEEFRVDAMNGTIGHWRISHILGYAVEFAQDQEGSRFIQRAVESATHDEVDALFHEIFESPLVLVTDIFGNYVLQKLLEVGNARQLAHAATRLQNNVVSLTLQTYGCRVIQKCIEVMPPEGLDIILAELKGNVAKCIQDQNGNHVVQKCVEVTPQRCGFIVSAFTGRVMELATHAYGCRVIQCIMQHCPDQEEVIFSEILKCVDTLAKDQYGNYVIQHVLQHMKDENKVTRVFNALKDDFYEFRKQKFASNVMEKIFVRADPEQRMELIQKLCAPVEGLETPPVEVLAFKRLPPVKKEEAEKQRNGYAKKGRRDKEREREKESAGGPVIEVHSDGKEAPSMLCLMMQNPFANYVAQRVLDAADVDQFWCLVDNIQKYLIPISSYTYGAPIVQRLVRRELVKAPEDLVFNLATAHPGSGGKGNHAHHRKRIAEADGNA</sequence>
<feature type="compositionally biased region" description="Low complexity" evidence="3">
    <location>
        <begin position="20"/>
        <end position="31"/>
    </location>
</feature>
<name>A0A2V2UL02_TRYCR</name>
<dbReference type="VEuPathDB" id="TriTrypDB:ECC02_003928"/>
<dbReference type="VEuPathDB" id="TriTrypDB:TcBrA4_0004540"/>
<feature type="repeat" description="Pumilio" evidence="2">
    <location>
        <begin position="626"/>
        <end position="661"/>
    </location>
</feature>
<dbReference type="EMBL" id="PRFA01000204">
    <property type="protein sequence ID" value="PWU84761.1"/>
    <property type="molecule type" value="Genomic_DNA"/>
</dbReference>
<dbReference type="GO" id="GO:0003729">
    <property type="term" value="F:mRNA binding"/>
    <property type="evidence" value="ECO:0007669"/>
    <property type="project" value="TreeGrafter"/>
</dbReference>
<dbReference type="VEuPathDB" id="TriTrypDB:TCSYLVIO_010050"/>
<evidence type="ECO:0000313" key="6">
    <source>
        <dbReference type="Proteomes" id="UP000246121"/>
    </source>
</evidence>
<dbReference type="InterPro" id="IPR016024">
    <property type="entry name" value="ARM-type_fold"/>
</dbReference>
<dbReference type="VEuPathDB" id="TriTrypDB:TCDM_01096"/>
<evidence type="ECO:0000256" key="2">
    <source>
        <dbReference type="PROSITE-ProRule" id="PRU00317"/>
    </source>
</evidence>
<feature type="repeat" description="Pumilio" evidence="2">
    <location>
        <begin position="447"/>
        <end position="482"/>
    </location>
</feature>
<evidence type="ECO:0000256" key="1">
    <source>
        <dbReference type="ARBA" id="ARBA00022737"/>
    </source>
</evidence>
<proteinExistence type="predicted"/>
<dbReference type="PROSITE" id="PS50302">
    <property type="entry name" value="PUM"/>
    <property type="match status" value="5"/>
</dbReference>
<dbReference type="AlphaFoldDB" id="A0A2V2UL02"/>
<feature type="compositionally biased region" description="Basic and acidic residues" evidence="3">
    <location>
        <begin position="704"/>
        <end position="714"/>
    </location>
</feature>
<dbReference type="InterPro" id="IPR011989">
    <property type="entry name" value="ARM-like"/>
</dbReference>
<dbReference type="PANTHER" id="PTHR12537:SF183">
    <property type="entry name" value="RNA BINDING PROTEIN, PUTATIVE-RELATED"/>
    <property type="match status" value="1"/>
</dbReference>
<feature type="compositionally biased region" description="Gly residues" evidence="3">
    <location>
        <begin position="342"/>
        <end position="362"/>
    </location>
</feature>
<accession>A0A2V2UL02</accession>
<dbReference type="VEuPathDB" id="TriTrypDB:C3747_7g494"/>
<dbReference type="SUPFAM" id="SSF48371">
    <property type="entry name" value="ARM repeat"/>
    <property type="match status" value="1"/>
</dbReference>
<evidence type="ECO:0000259" key="4">
    <source>
        <dbReference type="PROSITE" id="PS50303"/>
    </source>
</evidence>
<dbReference type="InterPro" id="IPR001313">
    <property type="entry name" value="Pumilio_RNA-bd_rpt"/>
</dbReference>
<feature type="region of interest" description="Disordered" evidence="3">
    <location>
        <begin position="340"/>
        <end position="385"/>
    </location>
</feature>
<dbReference type="VEuPathDB" id="TriTrypDB:TcCLB.507049.199"/>
<evidence type="ECO:0000313" key="5">
    <source>
        <dbReference type="EMBL" id="PWU84761.1"/>
    </source>
</evidence>